<evidence type="ECO:0000313" key="2">
    <source>
        <dbReference type="EMBL" id="TCV18771.1"/>
    </source>
</evidence>
<dbReference type="PROSITE" id="PS51257">
    <property type="entry name" value="PROKAR_LIPOPROTEIN"/>
    <property type="match status" value="1"/>
</dbReference>
<comment type="caution">
    <text evidence="2">The sequence shown here is derived from an EMBL/GenBank/DDBJ whole genome shotgun (WGS) entry which is preliminary data.</text>
</comment>
<gene>
    <name evidence="2" type="ORF">EDC17_100820</name>
</gene>
<dbReference type="RefSeq" id="WP_132776971.1">
    <property type="nucleotide sequence ID" value="NZ_SMBZ01000008.1"/>
</dbReference>
<protein>
    <recommendedName>
        <fullName evidence="4">Lipoprotein</fullName>
    </recommendedName>
</protein>
<sequence>MKNYILLALISVFTFSACTKEDPVPEVDQEQLSTATLTFTPVEKEVIDGKTVYTPIVGEETSSIKFEGPSYKPEVGAHLHLHVGETYKLELKTTDFYGRESQQTFLNRADNHQAFLLGADDSVLDFEYGDENNVGITAYITVKKASNTLQLNYIMRHLSSNAKQQLKASDWNNSSIKLGEVDLDLRFDAHLVEEDHEH</sequence>
<keyword evidence="1" id="KW-0732">Signal</keyword>
<feature type="signal peptide" evidence="1">
    <location>
        <begin position="1"/>
        <end position="19"/>
    </location>
</feature>
<name>A0A4R3VXX5_9SPHI</name>
<evidence type="ECO:0000313" key="3">
    <source>
        <dbReference type="Proteomes" id="UP000295197"/>
    </source>
</evidence>
<feature type="chain" id="PRO_5020677071" description="Lipoprotein" evidence="1">
    <location>
        <begin position="20"/>
        <end position="198"/>
    </location>
</feature>
<dbReference type="AlphaFoldDB" id="A0A4R3VXX5"/>
<reference evidence="2 3" key="1">
    <citation type="submission" date="2019-03" db="EMBL/GenBank/DDBJ databases">
        <title>Genomic Encyclopedia of Type Strains, Phase IV (KMG-IV): sequencing the most valuable type-strain genomes for metagenomic binning, comparative biology and taxonomic classification.</title>
        <authorList>
            <person name="Goeker M."/>
        </authorList>
    </citation>
    <scope>NUCLEOTIDE SEQUENCE [LARGE SCALE GENOMIC DNA]</scope>
    <source>
        <strain evidence="2 3">DSM 22362</strain>
    </source>
</reference>
<accession>A0A4R3VXX5</accession>
<evidence type="ECO:0008006" key="4">
    <source>
        <dbReference type="Google" id="ProtNLM"/>
    </source>
</evidence>
<evidence type="ECO:0000256" key="1">
    <source>
        <dbReference type="SAM" id="SignalP"/>
    </source>
</evidence>
<dbReference type="OrthoDB" id="978436at2"/>
<dbReference type="EMBL" id="SMBZ01000008">
    <property type="protein sequence ID" value="TCV18771.1"/>
    <property type="molecule type" value="Genomic_DNA"/>
</dbReference>
<organism evidence="2 3">
    <name type="scientific">Sphingobacterium alimentarium</name>
    <dbReference type="NCBI Taxonomy" id="797292"/>
    <lineage>
        <taxon>Bacteria</taxon>
        <taxon>Pseudomonadati</taxon>
        <taxon>Bacteroidota</taxon>
        <taxon>Sphingobacteriia</taxon>
        <taxon>Sphingobacteriales</taxon>
        <taxon>Sphingobacteriaceae</taxon>
        <taxon>Sphingobacterium</taxon>
    </lineage>
</organism>
<dbReference type="Proteomes" id="UP000295197">
    <property type="component" value="Unassembled WGS sequence"/>
</dbReference>
<proteinExistence type="predicted"/>
<keyword evidence="3" id="KW-1185">Reference proteome</keyword>